<comment type="caution">
    <text evidence="12">The sequence shown here is derived from an EMBL/GenBank/DDBJ whole genome shotgun (WGS) entry which is preliminary data.</text>
</comment>
<dbReference type="RefSeq" id="WP_069699569.1">
    <property type="nucleotide sequence ID" value="NZ_JAGGMA010000027.1"/>
</dbReference>
<evidence type="ECO:0000256" key="7">
    <source>
        <dbReference type="ARBA" id="ARBA00034000"/>
    </source>
</evidence>
<dbReference type="GO" id="GO:0009252">
    <property type="term" value="P:peptidoglycan biosynthetic process"/>
    <property type="evidence" value="ECO:0007669"/>
    <property type="project" value="TreeGrafter"/>
</dbReference>
<dbReference type="SUPFAM" id="SSF56601">
    <property type="entry name" value="beta-lactamase/transpeptidase-like"/>
    <property type="match status" value="1"/>
</dbReference>
<dbReference type="GO" id="GO:0008955">
    <property type="term" value="F:peptidoglycan glycosyltransferase activity"/>
    <property type="evidence" value="ECO:0007669"/>
    <property type="project" value="UniProtKB-EC"/>
</dbReference>
<gene>
    <name evidence="12" type="ORF">BCR26_04560</name>
</gene>
<dbReference type="Proteomes" id="UP000095256">
    <property type="component" value="Unassembled WGS sequence"/>
</dbReference>
<keyword evidence="3" id="KW-0328">Glycosyltransferase</keyword>
<dbReference type="InterPro" id="IPR050396">
    <property type="entry name" value="Glycosyltr_51/Transpeptidase"/>
</dbReference>
<evidence type="ECO:0000256" key="9">
    <source>
        <dbReference type="SAM" id="MobiDB-lite"/>
    </source>
</evidence>
<evidence type="ECO:0000256" key="4">
    <source>
        <dbReference type="ARBA" id="ARBA00022679"/>
    </source>
</evidence>
<dbReference type="GO" id="GO:0006508">
    <property type="term" value="P:proteolysis"/>
    <property type="evidence" value="ECO:0007669"/>
    <property type="project" value="UniProtKB-KW"/>
</dbReference>
<keyword evidence="1" id="KW-0121">Carboxypeptidase</keyword>
<evidence type="ECO:0000256" key="3">
    <source>
        <dbReference type="ARBA" id="ARBA00022676"/>
    </source>
</evidence>
<dbReference type="InterPro" id="IPR023346">
    <property type="entry name" value="Lysozyme-like_dom_sf"/>
</dbReference>
<feature type="domain" description="Glycosyl transferase family 51" evidence="11">
    <location>
        <begin position="90"/>
        <end position="269"/>
    </location>
</feature>
<comment type="catalytic activity">
    <reaction evidence="8">
        <text>[GlcNAc-(1-&gt;4)-Mur2Ac(oyl-L-Ala-gamma-D-Glu-L-Lys-D-Ala-D-Ala)](n)-di-trans,octa-cis-undecaprenyl diphosphate + beta-D-GlcNAc-(1-&gt;4)-Mur2Ac(oyl-L-Ala-gamma-D-Glu-L-Lys-D-Ala-D-Ala)-di-trans,octa-cis-undecaprenyl diphosphate = [GlcNAc-(1-&gt;4)-Mur2Ac(oyl-L-Ala-gamma-D-Glu-L-Lys-D-Ala-D-Ala)](n+1)-di-trans,octa-cis-undecaprenyl diphosphate + di-trans,octa-cis-undecaprenyl diphosphate + H(+)</text>
        <dbReference type="Rhea" id="RHEA:23708"/>
        <dbReference type="Rhea" id="RHEA-COMP:9602"/>
        <dbReference type="Rhea" id="RHEA-COMP:9603"/>
        <dbReference type="ChEBI" id="CHEBI:15378"/>
        <dbReference type="ChEBI" id="CHEBI:58405"/>
        <dbReference type="ChEBI" id="CHEBI:60033"/>
        <dbReference type="ChEBI" id="CHEBI:78435"/>
        <dbReference type="EC" id="2.4.99.28"/>
    </reaction>
</comment>
<keyword evidence="2" id="KW-0645">Protease</keyword>
<dbReference type="GO" id="GO:0030288">
    <property type="term" value="C:outer membrane-bounded periplasmic space"/>
    <property type="evidence" value="ECO:0007669"/>
    <property type="project" value="TreeGrafter"/>
</dbReference>
<evidence type="ECO:0000256" key="6">
    <source>
        <dbReference type="ARBA" id="ARBA00023268"/>
    </source>
</evidence>
<dbReference type="Pfam" id="PF00912">
    <property type="entry name" value="Transgly"/>
    <property type="match status" value="1"/>
</dbReference>
<evidence type="ECO:0000259" key="10">
    <source>
        <dbReference type="Pfam" id="PF00905"/>
    </source>
</evidence>
<dbReference type="Gene3D" id="3.40.710.10">
    <property type="entry name" value="DD-peptidase/beta-lactamase superfamily"/>
    <property type="match status" value="1"/>
</dbReference>
<organism evidence="12 13">
    <name type="scientific">Enterococcus rivorum</name>
    <dbReference type="NCBI Taxonomy" id="762845"/>
    <lineage>
        <taxon>Bacteria</taxon>
        <taxon>Bacillati</taxon>
        <taxon>Bacillota</taxon>
        <taxon>Bacilli</taxon>
        <taxon>Lactobacillales</taxon>
        <taxon>Enterococcaceae</taxon>
        <taxon>Enterococcus</taxon>
    </lineage>
</organism>
<dbReference type="PANTHER" id="PTHR32282:SF29">
    <property type="entry name" value="PENICILLIN-BINDING PROTEIN 1A"/>
    <property type="match status" value="1"/>
</dbReference>
<dbReference type="STRING" id="762845.BCR26_04560"/>
<dbReference type="InterPro" id="IPR001460">
    <property type="entry name" value="PCN-bd_Tpept"/>
</dbReference>
<dbReference type="InterPro" id="IPR012338">
    <property type="entry name" value="Beta-lactam/transpept-like"/>
</dbReference>
<evidence type="ECO:0000313" key="12">
    <source>
        <dbReference type="EMBL" id="OEH81517.1"/>
    </source>
</evidence>
<dbReference type="OrthoDB" id="9766909at2"/>
<proteinExistence type="predicted"/>
<dbReference type="Pfam" id="PF00905">
    <property type="entry name" value="Transpeptidase"/>
    <property type="match status" value="1"/>
</dbReference>
<dbReference type="EMBL" id="MIEK01000045">
    <property type="protein sequence ID" value="OEH81517.1"/>
    <property type="molecule type" value="Genomic_DNA"/>
</dbReference>
<feature type="domain" description="Penicillin-binding protein transpeptidase" evidence="10">
    <location>
        <begin position="365"/>
        <end position="614"/>
    </location>
</feature>
<keyword evidence="5" id="KW-0378">Hydrolase</keyword>
<evidence type="ECO:0000256" key="8">
    <source>
        <dbReference type="ARBA" id="ARBA00049902"/>
    </source>
</evidence>
<dbReference type="Gene3D" id="1.10.3810.10">
    <property type="entry name" value="Biosynthetic peptidoglycan transglycosylase-like"/>
    <property type="match status" value="1"/>
</dbReference>
<name>A0A1E5KUE7_9ENTE</name>
<reference evidence="12 13" key="1">
    <citation type="submission" date="2016-09" db="EMBL/GenBank/DDBJ databases">
        <authorList>
            <person name="Capua I."/>
            <person name="De Benedictis P."/>
            <person name="Joannis T."/>
            <person name="Lombin L.H."/>
            <person name="Cattoli G."/>
        </authorList>
    </citation>
    <scope>NUCLEOTIDE SEQUENCE [LARGE SCALE GENOMIC DNA]</scope>
    <source>
        <strain evidence="12 13">LMG 25899</strain>
    </source>
</reference>
<dbReference type="PANTHER" id="PTHR32282">
    <property type="entry name" value="BINDING PROTEIN TRANSPEPTIDASE, PUTATIVE-RELATED"/>
    <property type="match status" value="1"/>
</dbReference>
<evidence type="ECO:0000256" key="5">
    <source>
        <dbReference type="ARBA" id="ARBA00022801"/>
    </source>
</evidence>
<comment type="catalytic activity">
    <reaction evidence="7">
        <text>Preferential cleavage: (Ac)2-L-Lys-D-Ala-|-D-Ala. Also transpeptidation of peptidyl-alanyl moieties that are N-acyl substituents of D-alanine.</text>
        <dbReference type="EC" id="3.4.16.4"/>
    </reaction>
</comment>
<keyword evidence="4" id="KW-0808">Transferase</keyword>
<evidence type="ECO:0000256" key="1">
    <source>
        <dbReference type="ARBA" id="ARBA00022645"/>
    </source>
</evidence>
<dbReference type="GO" id="GO:0008658">
    <property type="term" value="F:penicillin binding"/>
    <property type="evidence" value="ECO:0007669"/>
    <property type="project" value="InterPro"/>
</dbReference>
<keyword evidence="13" id="KW-1185">Reference proteome</keyword>
<dbReference type="InterPro" id="IPR036950">
    <property type="entry name" value="PBP_transglycosylase"/>
</dbReference>
<feature type="region of interest" description="Disordered" evidence="9">
    <location>
        <begin position="1"/>
        <end position="25"/>
    </location>
</feature>
<evidence type="ECO:0000259" key="11">
    <source>
        <dbReference type="Pfam" id="PF00912"/>
    </source>
</evidence>
<accession>A0A1E5KUE7</accession>
<dbReference type="InterPro" id="IPR001264">
    <property type="entry name" value="Glyco_trans_51"/>
</dbReference>
<evidence type="ECO:0000313" key="13">
    <source>
        <dbReference type="Proteomes" id="UP000095256"/>
    </source>
</evidence>
<dbReference type="GO" id="GO:0009002">
    <property type="term" value="F:serine-type D-Ala-D-Ala carboxypeptidase activity"/>
    <property type="evidence" value="ECO:0007669"/>
    <property type="project" value="UniProtKB-EC"/>
</dbReference>
<dbReference type="SUPFAM" id="SSF53955">
    <property type="entry name" value="Lysozyme-like"/>
    <property type="match status" value="1"/>
</dbReference>
<sequence>MKQKARPKKYIKNSPKMKNKQKAKPKRKWVNRVIWSSLILIFITMLGVLAMTLYVKQKLVNLPAVDAQYLKTYEPTRILDNKGQVIWQPTDHRVQTMTYEEIPEMYKTALLAIEDENFWTNKGFSISGVINMLGGVVYSKINPQYIPRGGSTIDQQLIKNRYYNGGEGHKTTTRKVQELFLAKQLDENFTKEEILTFYVNSLSYAEGATGVKAIIQTYFGKTPADYKERTPINLAEQAYIAGLSQAPTKYNLYENPKAANARKETVLMRLYELKKITKKEYEEALAYDLSKGLLERFRESERQRQQNLKYKVYTDEVLNEIRKMGYVPEEISLTVHTFLDEKVYDSIANKVRENQYYLDEQQQIAVTAMNKDGVVVGMVGGRKPDDELNRAVQNTRSSGSSMKAFTAYGPLIQYLGDTYNTGTLFDSSDYVYPGTNKVMKNWGQYTYGMKSMKDSLRLSLNTVVGRIDDEILGSDRMKIFLHGVNLDIQDTYSSVDGIGLNISTLQSASAYNSLNNLGTYIAPRFIKSIKYTDGSEKKFEPQTKQSMTASTAWVLNHMLRGVPQPEYTAAAAAIPQYEGYAGKTGTVGFSENINPPAPYGVGGSDAWYVSYTNNGYTISIWTGYDEPNSSPQIPDTYKGYQQLNRDLQLLLNNGTQPPNWIKPDTVKVLGGNGLMMDVAITDAKDSRTSSISLPPTLDYQATQLDAVVSSAVLPKGWPESEKDPFYQYYLDGGTFPPEVLSTELYLRLPKGGNVE</sequence>
<dbReference type="AlphaFoldDB" id="A0A1E5KUE7"/>
<protein>
    <submittedName>
        <fullName evidence="12">Uncharacterized protein</fullName>
    </submittedName>
</protein>
<evidence type="ECO:0000256" key="2">
    <source>
        <dbReference type="ARBA" id="ARBA00022670"/>
    </source>
</evidence>
<keyword evidence="6" id="KW-0511">Multifunctional enzyme</keyword>